<dbReference type="SUPFAM" id="SSF56801">
    <property type="entry name" value="Acetyl-CoA synthetase-like"/>
    <property type="match status" value="1"/>
</dbReference>
<keyword evidence="2" id="KW-1185">Reference proteome</keyword>
<dbReference type="PANTHER" id="PTHR43845">
    <property type="entry name" value="BLR5969 PROTEIN"/>
    <property type="match status" value="1"/>
</dbReference>
<dbReference type="InterPro" id="IPR042099">
    <property type="entry name" value="ANL_N_sf"/>
</dbReference>
<dbReference type="EMBL" id="BAABAT010000041">
    <property type="protein sequence ID" value="GAA4260642.1"/>
    <property type="molecule type" value="Genomic_DNA"/>
</dbReference>
<dbReference type="Proteomes" id="UP001500620">
    <property type="component" value="Unassembled WGS sequence"/>
</dbReference>
<protein>
    <submittedName>
        <fullName evidence="1">Phenylacetate--CoA ligase family protein</fullName>
    </submittedName>
</protein>
<evidence type="ECO:0000313" key="2">
    <source>
        <dbReference type="Proteomes" id="UP001500620"/>
    </source>
</evidence>
<evidence type="ECO:0000313" key="1">
    <source>
        <dbReference type="EMBL" id="GAA4260642.1"/>
    </source>
</evidence>
<reference evidence="2" key="1">
    <citation type="journal article" date="2019" name="Int. J. Syst. Evol. Microbiol.">
        <title>The Global Catalogue of Microorganisms (GCM) 10K type strain sequencing project: providing services to taxonomists for standard genome sequencing and annotation.</title>
        <authorList>
            <consortium name="The Broad Institute Genomics Platform"/>
            <consortium name="The Broad Institute Genome Sequencing Center for Infectious Disease"/>
            <person name="Wu L."/>
            <person name="Ma J."/>
        </authorList>
    </citation>
    <scope>NUCLEOTIDE SEQUENCE [LARGE SCALE GENOMIC DNA]</scope>
    <source>
        <strain evidence="2">JCM 17441</strain>
    </source>
</reference>
<gene>
    <name evidence="1" type="ORF">GCM10022255_090100</name>
</gene>
<accession>A0ABP8DP11</accession>
<comment type="caution">
    <text evidence="1">The sequence shown here is derived from an EMBL/GenBank/DDBJ whole genome shotgun (WGS) entry which is preliminary data.</text>
</comment>
<dbReference type="Gene3D" id="3.40.50.12780">
    <property type="entry name" value="N-terminal domain of ligase-like"/>
    <property type="match status" value="1"/>
</dbReference>
<proteinExistence type="predicted"/>
<name>A0ABP8DP11_9ACTN</name>
<organism evidence="1 2">
    <name type="scientific">Dactylosporangium darangshiense</name>
    <dbReference type="NCBI Taxonomy" id="579108"/>
    <lineage>
        <taxon>Bacteria</taxon>
        <taxon>Bacillati</taxon>
        <taxon>Actinomycetota</taxon>
        <taxon>Actinomycetes</taxon>
        <taxon>Micromonosporales</taxon>
        <taxon>Micromonosporaceae</taxon>
        <taxon>Dactylosporangium</taxon>
    </lineage>
</organism>
<keyword evidence="1" id="KW-0436">Ligase</keyword>
<dbReference type="GO" id="GO:0016874">
    <property type="term" value="F:ligase activity"/>
    <property type="evidence" value="ECO:0007669"/>
    <property type="project" value="UniProtKB-KW"/>
</dbReference>
<sequence length="527" mass="57898">MHAVPPVPLGRHREAEQRAHVAELPDGRQADRMSNIHPVDLRRWCYVPGMHVRAARTLERLLEFYTAPAAPLAGDPAERAAALFREVAATVPAYAEFLAEHGASTGTPFGELPLVTKESYLRRYPLASRCRHGRLEDSDTIAVSSGSSGRPTVWPRSVVDELAVARRFEDALVHSFGGHERRTLVVVCFALGSWVGGMYTAAACRHLAAKGYPVTVATPGNSVEEILRVVAELSPGYEQTVLAGYPPFVKNVVDEGARRGVDWAAYGIRMLLAGEVFSEEWRELMGRRAGMSQPDHDSVSLYGTADAGVLGNETPLSVRVRRFLAAEPAAARELFGDSRLPTLVQYDPMIRYFEAVDGTLLFTGDGGVPLIRYHIADEGGLLSRDELVAFCRRHGFDPGDGDDRPFVYVFGRSLFTVSYFGANIYPENVAAALDHPGLADDITGKFVMQVRTDADEERRFCVAVERAPDRPAAEAAELADAIRTTLVRLNSEFANYVPAAYQTPVVEVRDPGDPEYFPVGVKHRYSR</sequence>
<dbReference type="PANTHER" id="PTHR43845:SF1">
    <property type="entry name" value="BLR5969 PROTEIN"/>
    <property type="match status" value="1"/>
</dbReference>